<evidence type="ECO:0000313" key="2">
    <source>
        <dbReference type="Proteomes" id="UP000295341"/>
    </source>
</evidence>
<dbReference type="AlphaFoldDB" id="A0A4S3JYL6"/>
<name>A0A4S3JYL6_9GAMM</name>
<organism evidence="1 2">
    <name type="scientific">Panacagrimonas perspica</name>
    <dbReference type="NCBI Taxonomy" id="381431"/>
    <lineage>
        <taxon>Bacteria</taxon>
        <taxon>Pseudomonadati</taxon>
        <taxon>Pseudomonadota</taxon>
        <taxon>Gammaproteobacteria</taxon>
        <taxon>Nevskiales</taxon>
        <taxon>Nevskiaceae</taxon>
        <taxon>Panacagrimonas</taxon>
    </lineage>
</organism>
<dbReference type="EMBL" id="SOBT01000008">
    <property type="protein sequence ID" value="TDU32221.1"/>
    <property type="molecule type" value="Genomic_DNA"/>
</dbReference>
<reference evidence="1 2" key="1">
    <citation type="submission" date="2019-03" db="EMBL/GenBank/DDBJ databases">
        <title>Genomic Encyclopedia of Type Strains, Phase IV (KMG-IV): sequencing the most valuable type-strain genomes for metagenomic binning, comparative biology and taxonomic classification.</title>
        <authorList>
            <person name="Goeker M."/>
        </authorList>
    </citation>
    <scope>NUCLEOTIDE SEQUENCE [LARGE SCALE GENOMIC DNA]</scope>
    <source>
        <strain evidence="1 2">DSM 26377</strain>
    </source>
</reference>
<dbReference type="OrthoDB" id="7064072at2"/>
<dbReference type="Proteomes" id="UP000295341">
    <property type="component" value="Unassembled WGS sequence"/>
</dbReference>
<protein>
    <submittedName>
        <fullName evidence="1">Uncharacterized protein</fullName>
    </submittedName>
</protein>
<accession>A0A4S3JYL6</accession>
<dbReference type="RefSeq" id="WP_133880738.1">
    <property type="nucleotide sequence ID" value="NZ_MWIN01000050.1"/>
</dbReference>
<gene>
    <name evidence="1" type="ORF">DFR24_1610</name>
</gene>
<proteinExistence type="predicted"/>
<comment type="caution">
    <text evidence="1">The sequence shown here is derived from an EMBL/GenBank/DDBJ whole genome shotgun (WGS) entry which is preliminary data.</text>
</comment>
<sequence length="123" mass="12948">MSLPKTLLVSALGGGGTARYGDFILVKLPNGGFAATSQDFNMAQNWARGKVSSGSAQRDRSLFTDRFETLLARSGSGIATKGSRVTLRGIVAGLTQLGVQMSGYSIPVNINESVEIERKKPAA</sequence>
<evidence type="ECO:0000313" key="1">
    <source>
        <dbReference type="EMBL" id="TDU32221.1"/>
    </source>
</evidence>
<keyword evidence="2" id="KW-1185">Reference proteome</keyword>